<proteinExistence type="predicted"/>
<dbReference type="OrthoDB" id="691at10239"/>
<keyword evidence="2" id="KW-1133">Transmembrane helix</keyword>
<dbReference type="Gene3D" id="3.40.50.300">
    <property type="entry name" value="P-loop containing nucleotide triphosphate hydrolases"/>
    <property type="match status" value="1"/>
</dbReference>
<evidence type="ECO:0000313" key="3">
    <source>
        <dbReference type="EMBL" id="ANZ48294.1"/>
    </source>
</evidence>
<dbReference type="RefSeq" id="YP_009290899.1">
    <property type="nucleotide sequence ID" value="NC_031107.2"/>
</dbReference>
<keyword evidence="2" id="KW-0472">Membrane</keyword>
<feature type="coiled-coil region" evidence="1">
    <location>
        <begin position="613"/>
        <end position="655"/>
    </location>
</feature>
<reference evidence="3" key="1">
    <citation type="submission" date="2016-06" db="EMBL/GenBank/DDBJ databases">
        <authorList>
            <person name="Berg J.A."/>
            <person name="Hyde J.R."/>
            <person name="Breakwell D.P."/>
            <person name="Hope S."/>
            <person name="Grose J.H."/>
        </authorList>
    </citation>
    <scope>NUCLEOTIDE SEQUENCE [LARGE SCALE GENOMIC DNA]</scope>
</reference>
<dbReference type="GeneID" id="29057231"/>
<dbReference type="Gene3D" id="3.30.420.240">
    <property type="match status" value="1"/>
</dbReference>
<protein>
    <submittedName>
        <fullName evidence="3">Terminase large subunit</fullName>
    </submittedName>
</protein>
<keyword evidence="4" id="KW-1185">Reference proteome</keyword>
<dbReference type="EMBL" id="KX397364">
    <property type="protein sequence ID" value="ANZ48294.1"/>
    <property type="molecule type" value="Genomic_DNA"/>
</dbReference>
<evidence type="ECO:0000313" key="4">
    <source>
        <dbReference type="Proteomes" id="UP000202181"/>
    </source>
</evidence>
<dbReference type="InterPro" id="IPR027417">
    <property type="entry name" value="P-loop_NTPase"/>
</dbReference>
<sequence>MILRESDWGYYPGSLPDDTTPNKSFMKFASLLKQLGVKHYYVHLALHNPDLLGVDPFSPDLTLEQKAAIITECAENPWYFFRECVRVPADGMKNGLPFRIDRGNFSMYWIFFNNIDAAVEFLRQHGKTVGMSALLLWLMRFLENSRTILVTKGPALREETINKMKQLRNGLPDYLWPHHPDDPDNRETFACLAQGNKLITGIGQNDAESANGVGRGLTAGRLFGDEGPFTKNIHHILPAALASGTAARRINEAEGVPYGNVFATTPGDLATEEGAYMYELMTSGIMWDERYIDIPSRTQLIDIIRKGSTAKIPRIMFYVKYNHRQLGTTDEELADMIANAPGTPDQIRRDFGGEWTTGGFNKPFSGDDARRMNASRMRAVYKDISPSNYVTDWYYTEEEMITKLHDRHIIGLDTSEAVGRDAIAMSIVNSSNGEYAGKLTVNETNVIGFAIHLADFMVRYPNTVLILERRSTGSSVADAIILQLQTRVPDLHRRLYVKVTQDYARTHELYKEFHRGPVGSAERFWDKFRKYIGFSTDQDKRRKLYGEVFTMALRLTADTLRSGELIDQILSLVERNGRIDHKASGHDDLVVSWLLAMWLLLFGNNLGHYGISNSRLMMRNRNLLENNENIDEEEQVEEEEKQQKLMGEIEAAMREANGLTDPVAQMRSRNRLQSLIAQLNTDTRNVASMESLKELIQRQRMK</sequence>
<accession>A0A1B2IAP8</accession>
<dbReference type="KEGG" id="vg:29057231"/>
<gene>
    <name evidence="3" type="ORF">ASESINO_281</name>
</gene>
<keyword evidence="2" id="KW-0812">Transmembrane</keyword>
<evidence type="ECO:0000256" key="1">
    <source>
        <dbReference type="SAM" id="Coils"/>
    </source>
</evidence>
<organism evidence="3 4">
    <name type="scientific">Erwinia phage vB_EamM_Asesino</name>
    <dbReference type="NCBI Taxonomy" id="1883370"/>
    <lineage>
        <taxon>Viruses</taxon>
        <taxon>Duplodnaviria</taxon>
        <taxon>Heunggongvirae</taxon>
        <taxon>Uroviricota</taxon>
        <taxon>Caudoviricetes</taxon>
        <taxon>Chimalliviridae</taxon>
        <taxon>Erskinevirus</taxon>
        <taxon>Erskinevirus asesino</taxon>
    </lineage>
</organism>
<name>A0A1B2IAP8_9CAUD</name>
<feature type="transmembrane region" description="Helical" evidence="2">
    <location>
        <begin position="590"/>
        <end position="611"/>
    </location>
</feature>
<evidence type="ECO:0000256" key="2">
    <source>
        <dbReference type="SAM" id="Phobius"/>
    </source>
</evidence>
<dbReference type="Proteomes" id="UP000202181">
    <property type="component" value="Segment"/>
</dbReference>
<keyword evidence="1" id="KW-0175">Coiled coil</keyword>